<feature type="domain" description="AMP-binding enzyme C-terminal" evidence="5">
    <location>
        <begin position="446"/>
        <end position="521"/>
    </location>
</feature>
<dbReference type="EC" id="2.7.7.58" evidence="6"/>
<dbReference type="NCBIfam" id="TIGR02275">
    <property type="entry name" value="DHB_AMP_lig"/>
    <property type="match status" value="1"/>
</dbReference>
<dbReference type="RefSeq" id="WP_166530795.1">
    <property type="nucleotide sequence ID" value="NZ_JAGSOT010000062.1"/>
</dbReference>
<dbReference type="Gene3D" id="3.40.50.980">
    <property type="match status" value="2"/>
</dbReference>
<reference evidence="6" key="1">
    <citation type="submission" date="2021-04" db="EMBL/GenBank/DDBJ databases">
        <title>Isolation and polyphasic classification of algal microorganism.</title>
        <authorList>
            <person name="Wang S."/>
        </authorList>
    </citation>
    <scope>NUCLEOTIDE SEQUENCE</scope>
    <source>
        <strain evidence="6">720a</strain>
    </source>
</reference>
<dbReference type="FunFam" id="3.40.50.980:FF:000003">
    <property type="entry name" value="Vibriobactin-specific 2,3-dihydroxybenzoate-AMP ligase"/>
    <property type="match status" value="1"/>
</dbReference>
<dbReference type="GO" id="GO:0019290">
    <property type="term" value="P:siderophore biosynthetic process"/>
    <property type="evidence" value="ECO:0007669"/>
    <property type="project" value="InterPro"/>
</dbReference>
<keyword evidence="3" id="KW-0436">Ligase</keyword>
<dbReference type="AlphaFoldDB" id="A0A941ICK9"/>
<evidence type="ECO:0000256" key="1">
    <source>
        <dbReference type="ARBA" id="ARBA00004924"/>
    </source>
</evidence>
<evidence type="ECO:0000259" key="5">
    <source>
        <dbReference type="Pfam" id="PF13193"/>
    </source>
</evidence>
<keyword evidence="7" id="KW-1185">Reference proteome</keyword>
<dbReference type="InterPro" id="IPR050237">
    <property type="entry name" value="ATP-dep_AMP-bd_enzyme"/>
</dbReference>
<comment type="pathway">
    <text evidence="1">Siderophore biosynthesis.</text>
</comment>
<evidence type="ECO:0000259" key="4">
    <source>
        <dbReference type="Pfam" id="PF00501"/>
    </source>
</evidence>
<dbReference type="Gene3D" id="3.30.300.30">
    <property type="match status" value="1"/>
</dbReference>
<dbReference type="InterPro" id="IPR025110">
    <property type="entry name" value="AMP-bd_C"/>
</dbReference>
<gene>
    <name evidence="6" type="ORF">KCX74_16395</name>
</gene>
<dbReference type="PANTHER" id="PTHR43767">
    <property type="entry name" value="LONG-CHAIN-FATTY-ACID--COA LIGASE"/>
    <property type="match status" value="1"/>
</dbReference>
<dbReference type="SUPFAM" id="SSF56801">
    <property type="entry name" value="Acetyl-CoA synthetase-like"/>
    <property type="match status" value="1"/>
</dbReference>
<feature type="domain" description="AMP-dependent synthetase/ligase" evidence="4">
    <location>
        <begin position="33"/>
        <end position="395"/>
    </location>
</feature>
<accession>A0A941ICK9</accession>
<sequence length="537" mass="59918">MVLDGCPTWPEEYAAYYREEGCWEGKTFGDLLAENAKKYENRIAMTDGEVEVSYSEFNKKVNQLAVGFQKLGIQKGDRVVVQLPNQIAFFDVVFALFRLGAIPVYALPAHRYSEIHYFCEFAEAKAYIIPDTYGGFNYTLLASEVQKSVNSLEHIIVHGEANKYTSLFDLYLQADFKEPEIKASEIAFLQLSGGSTGLSKLIPRTHDDYMYSLRVSNQICRITKNSVYLAVLPIAHNFPMSSPGVLGILYAGGKIVLASGSSPDEAFPLIQKEQVTITALVPPIALIWLEAIKNRRDDLSSLQVIQVGGAKFSAEVAQRIQPSFGCKLQQVFGMAEGLVNYTRLDDPDEIIIHTQGKPMSPYDEIKIVNEDDNLVATGEVGELLTRGPYTICGYYNAPAHNRKAFTSDGFYRTGDLVSVNEHGYITVEGRDKDQINRGGEKIAAEEVENHLLAHSNVFDVAVVAMPDKFLGERSCAFIILHSASDHPGEFKQFLRERGLAAYKIPDRVEIVETFPKTPFGKVNKKTLRQKIDQKLKI</sequence>
<evidence type="ECO:0000256" key="3">
    <source>
        <dbReference type="ARBA" id="ARBA00022598"/>
    </source>
</evidence>
<dbReference type="Proteomes" id="UP000675284">
    <property type="component" value="Unassembled WGS sequence"/>
</dbReference>
<dbReference type="CDD" id="cd05920">
    <property type="entry name" value="23DHB-AMP_lg"/>
    <property type="match status" value="1"/>
</dbReference>
<dbReference type="InterPro" id="IPR000873">
    <property type="entry name" value="AMP-dep_synth/lig_dom"/>
</dbReference>
<dbReference type="Pfam" id="PF13193">
    <property type="entry name" value="AMP-binding_C"/>
    <property type="match status" value="1"/>
</dbReference>
<dbReference type="Pfam" id="PF00501">
    <property type="entry name" value="AMP-binding"/>
    <property type="match status" value="1"/>
</dbReference>
<keyword evidence="6" id="KW-0548">Nucleotidyltransferase</keyword>
<dbReference type="GO" id="GO:0008668">
    <property type="term" value="F:2,3-dihydroxybenzoate--[aryl-carrier protein] ligase"/>
    <property type="evidence" value="ECO:0007669"/>
    <property type="project" value="InterPro"/>
</dbReference>
<dbReference type="InterPro" id="IPR011963">
    <property type="entry name" value="DHB_AMP_lig"/>
</dbReference>
<dbReference type="InterPro" id="IPR045851">
    <property type="entry name" value="AMP-bd_C_sf"/>
</dbReference>
<dbReference type="GO" id="GO:0016779">
    <property type="term" value="F:nucleotidyltransferase activity"/>
    <property type="evidence" value="ECO:0007669"/>
    <property type="project" value="UniProtKB-KW"/>
</dbReference>
<comment type="similarity">
    <text evidence="2">Belongs to the ATP-dependent AMP-binding enzyme family.</text>
</comment>
<dbReference type="InterPro" id="IPR020845">
    <property type="entry name" value="AMP-binding_CS"/>
</dbReference>
<dbReference type="PROSITE" id="PS00455">
    <property type="entry name" value="AMP_BINDING"/>
    <property type="match status" value="1"/>
</dbReference>
<dbReference type="FunFam" id="2.30.38.10:FF:000003">
    <property type="entry name" value="Vibriobactin-specific 2,3-dihydroxybenzoate-AMP ligase"/>
    <property type="match status" value="1"/>
</dbReference>
<dbReference type="Gene3D" id="2.30.38.10">
    <property type="entry name" value="Luciferase, Domain 3"/>
    <property type="match status" value="1"/>
</dbReference>
<keyword evidence="6" id="KW-0808">Transferase</keyword>
<name>A0A941ICK9_9BACI</name>
<comment type="caution">
    <text evidence="6">The sequence shown here is derived from an EMBL/GenBank/DDBJ whole genome shotgun (WGS) entry which is preliminary data.</text>
</comment>
<protein>
    <submittedName>
        <fullName evidence="6">(2,3-dihydroxybenzoyl)adenylate synthase</fullName>
        <ecNumber evidence="6">2.7.7.58</ecNumber>
    </submittedName>
</protein>
<dbReference type="EMBL" id="JAGSOT010000062">
    <property type="protein sequence ID" value="MBR7797611.1"/>
    <property type="molecule type" value="Genomic_DNA"/>
</dbReference>
<evidence type="ECO:0000313" key="6">
    <source>
        <dbReference type="EMBL" id="MBR7797611.1"/>
    </source>
</evidence>
<dbReference type="PANTHER" id="PTHR43767:SF1">
    <property type="entry name" value="NONRIBOSOMAL PEPTIDE SYNTHASE PES1 (EUROFUNG)-RELATED"/>
    <property type="match status" value="1"/>
</dbReference>
<proteinExistence type="inferred from homology"/>
<dbReference type="FunFam" id="3.30.300.30:FF:000008">
    <property type="entry name" value="2,3-dihydroxybenzoate-AMP ligase"/>
    <property type="match status" value="1"/>
</dbReference>
<evidence type="ECO:0000256" key="2">
    <source>
        <dbReference type="ARBA" id="ARBA00006432"/>
    </source>
</evidence>
<evidence type="ECO:0000313" key="7">
    <source>
        <dbReference type="Proteomes" id="UP000675284"/>
    </source>
</evidence>
<organism evidence="6 7">
    <name type="scientific">Virgibacillus salarius</name>
    <dbReference type="NCBI Taxonomy" id="447199"/>
    <lineage>
        <taxon>Bacteria</taxon>
        <taxon>Bacillati</taxon>
        <taxon>Bacillota</taxon>
        <taxon>Bacilli</taxon>
        <taxon>Bacillales</taxon>
        <taxon>Bacillaceae</taxon>
        <taxon>Virgibacillus</taxon>
    </lineage>
</organism>